<feature type="domain" description="Glycosyltransferase subfamily 4-like N-terminal" evidence="3">
    <location>
        <begin position="15"/>
        <end position="174"/>
    </location>
</feature>
<dbReference type="EC" id="2.4.-.-" evidence="4"/>
<evidence type="ECO:0000256" key="1">
    <source>
        <dbReference type="SAM" id="Phobius"/>
    </source>
</evidence>
<keyword evidence="4" id="KW-0808">Transferase</keyword>
<evidence type="ECO:0000259" key="3">
    <source>
        <dbReference type="Pfam" id="PF13439"/>
    </source>
</evidence>
<feature type="transmembrane region" description="Helical" evidence="1">
    <location>
        <begin position="66"/>
        <end position="83"/>
    </location>
</feature>
<dbReference type="PANTHER" id="PTHR12526:SF630">
    <property type="entry name" value="GLYCOSYLTRANSFERASE"/>
    <property type="match status" value="1"/>
</dbReference>
<dbReference type="EMBL" id="CP137555">
    <property type="protein sequence ID" value="WOX04839.1"/>
    <property type="molecule type" value="Genomic_DNA"/>
</dbReference>
<proteinExistence type="predicted"/>
<dbReference type="InterPro" id="IPR028098">
    <property type="entry name" value="Glyco_trans_4-like_N"/>
</dbReference>
<evidence type="ECO:0000259" key="2">
    <source>
        <dbReference type="Pfam" id="PF00534"/>
    </source>
</evidence>
<dbReference type="KEGG" id="mpaf:R5R33_13975"/>
<evidence type="ECO:0000313" key="5">
    <source>
        <dbReference type="Proteomes" id="UP001302477"/>
    </source>
</evidence>
<dbReference type="Pfam" id="PF00534">
    <property type="entry name" value="Glycos_transf_1"/>
    <property type="match status" value="1"/>
</dbReference>
<dbReference type="SUPFAM" id="SSF53756">
    <property type="entry name" value="UDP-Glycosyltransferase/glycogen phosphorylase"/>
    <property type="match status" value="1"/>
</dbReference>
<keyword evidence="4" id="KW-0328">Glycosyltransferase</keyword>
<feature type="domain" description="Glycosyl transferase family 1" evidence="2">
    <location>
        <begin position="189"/>
        <end position="342"/>
    </location>
</feature>
<dbReference type="AlphaFoldDB" id="A0AAU0MWI1"/>
<organism evidence="4 5">
    <name type="scientific">Microbulbifer pacificus</name>
    <dbReference type="NCBI Taxonomy" id="407164"/>
    <lineage>
        <taxon>Bacteria</taxon>
        <taxon>Pseudomonadati</taxon>
        <taxon>Pseudomonadota</taxon>
        <taxon>Gammaproteobacteria</taxon>
        <taxon>Cellvibrionales</taxon>
        <taxon>Microbulbiferaceae</taxon>
        <taxon>Microbulbifer</taxon>
    </lineage>
</organism>
<dbReference type="RefSeq" id="WP_318953315.1">
    <property type="nucleotide sequence ID" value="NZ_CP137555.1"/>
</dbReference>
<gene>
    <name evidence="4" type="ORF">R5R33_13975</name>
</gene>
<keyword evidence="1" id="KW-0812">Transmembrane</keyword>
<dbReference type="InterPro" id="IPR001296">
    <property type="entry name" value="Glyco_trans_1"/>
</dbReference>
<keyword evidence="1" id="KW-1133">Transmembrane helix</keyword>
<evidence type="ECO:0000313" key="4">
    <source>
        <dbReference type="EMBL" id="WOX04839.1"/>
    </source>
</evidence>
<keyword evidence="5" id="KW-1185">Reference proteome</keyword>
<dbReference type="Pfam" id="PF13439">
    <property type="entry name" value="Glyco_transf_4"/>
    <property type="match status" value="1"/>
</dbReference>
<dbReference type="PANTHER" id="PTHR12526">
    <property type="entry name" value="GLYCOSYLTRANSFERASE"/>
    <property type="match status" value="1"/>
</dbReference>
<name>A0AAU0MWI1_9GAMM</name>
<dbReference type="Proteomes" id="UP001302477">
    <property type="component" value="Chromosome"/>
</dbReference>
<protein>
    <submittedName>
        <fullName evidence="4">Glycosyltransferase</fullName>
        <ecNumber evidence="4">2.4.-.-</ecNumber>
    </submittedName>
</protein>
<keyword evidence="1" id="KW-0472">Membrane</keyword>
<dbReference type="Gene3D" id="3.40.50.2000">
    <property type="entry name" value="Glycogen Phosphorylase B"/>
    <property type="match status" value="2"/>
</dbReference>
<reference evidence="4 5" key="1">
    <citation type="submission" date="2023-10" db="EMBL/GenBank/DDBJ databases">
        <title>Description of Microbulbifer bruguierae sp. nov., isolated from the sediments of mangrove plant Bruguiera sexangula and comparative genomic analyses of the genus Microbulbifer.</title>
        <authorList>
            <person name="Long M."/>
        </authorList>
    </citation>
    <scope>NUCLEOTIDE SEQUENCE [LARGE SCALE GENOMIC DNA]</scope>
    <source>
        <strain evidence="4 5">SPO729</strain>
    </source>
</reference>
<dbReference type="GO" id="GO:0016757">
    <property type="term" value="F:glycosyltransferase activity"/>
    <property type="evidence" value="ECO:0007669"/>
    <property type="project" value="UniProtKB-KW"/>
</dbReference>
<accession>A0AAU0MWI1</accession>
<dbReference type="GO" id="GO:1901135">
    <property type="term" value="P:carbohydrate derivative metabolic process"/>
    <property type="evidence" value="ECO:0007669"/>
    <property type="project" value="UniProtKB-ARBA"/>
</dbReference>
<sequence length="378" mass="42541">MKILIGMTRSDTVVSGSFKHICQIGERFRQEGIDVTYVLGGDGSAAQALEQRGYRVYKLKNLRRDLNIWFDFIALLQLIWVIFKVRPKICSWHTAKIGALGRIASVLTFRKNYYVPHGVPFVNTPENRGYKKFQLLERILAFLPGTIVGVCQFDKNEYLRIGVPDRKVKVIYNGMAGRKKIHGIAERPRGTQVKFITAARFEVQKDYVTLAKAVEKLHESGANFSLDIYGDGQMEAEVKSLFAALPPEVITFKGVVPDFSVKLAESDIFVLSSHWEGLPRSIIEAMACGKAVIATDVGGSRELINHQLTGYLVPHKDVAALHDCMRTYVEDKDKISQHGKNGFNNYFINFTLEKMLDRYVDEYFGGEYGGVESQGEVA</sequence>